<dbReference type="Proteomes" id="UP000258309">
    <property type="component" value="Unassembled WGS sequence"/>
</dbReference>
<feature type="non-terminal residue" evidence="2">
    <location>
        <position position="1"/>
    </location>
</feature>
<sequence length="290" mass="32295">MSNNINLHSKVEMAGQVSRESVLDPSPSYGDHVSDALYTEPASASHSRSSSHPGSISERVRTSQLSIRPLQRGEFKSLTLDKSLIYPSIPPSQALYSLSYTLNSLGSEITLRRSVPGLTRLDGSTTRATDKDLFHITRPPLSHTSFEIKGLRRSTYPGTAYLDLKMGLKGKYWECKFKGQVVLRQKSGVWVDEDGKEIAREQNALPRSKSKDKNKVNAIDYGVKEHPKISFVDDVDQLLMDLMIAVWCAKTWYCATYGAKSARPTMKEAVNRVRLGQEATGRSISKAAIW</sequence>
<protein>
    <submittedName>
        <fullName evidence="2">Uncharacterized protein</fullName>
    </submittedName>
</protein>
<name>A0A3E2HAD3_SCYLI</name>
<dbReference type="EMBL" id="NCSJ02000101">
    <property type="protein sequence ID" value="RFU30385.1"/>
    <property type="molecule type" value="Genomic_DNA"/>
</dbReference>
<feature type="region of interest" description="Disordered" evidence="1">
    <location>
        <begin position="1"/>
        <end position="64"/>
    </location>
</feature>
<gene>
    <name evidence="2" type="ORF">B7463_g5942</name>
</gene>
<organism evidence="2 3">
    <name type="scientific">Scytalidium lignicola</name>
    <name type="common">Hyphomycete</name>
    <dbReference type="NCBI Taxonomy" id="5539"/>
    <lineage>
        <taxon>Eukaryota</taxon>
        <taxon>Fungi</taxon>
        <taxon>Dikarya</taxon>
        <taxon>Ascomycota</taxon>
        <taxon>Pezizomycotina</taxon>
        <taxon>Leotiomycetes</taxon>
        <taxon>Leotiomycetes incertae sedis</taxon>
        <taxon>Scytalidium</taxon>
    </lineage>
</organism>
<accession>A0A3E2HAD3</accession>
<evidence type="ECO:0000256" key="1">
    <source>
        <dbReference type="SAM" id="MobiDB-lite"/>
    </source>
</evidence>
<evidence type="ECO:0000313" key="3">
    <source>
        <dbReference type="Proteomes" id="UP000258309"/>
    </source>
</evidence>
<keyword evidence="3" id="KW-1185">Reference proteome</keyword>
<dbReference type="AlphaFoldDB" id="A0A3E2HAD3"/>
<feature type="compositionally biased region" description="Low complexity" evidence="1">
    <location>
        <begin position="40"/>
        <end position="57"/>
    </location>
</feature>
<feature type="non-terminal residue" evidence="2">
    <location>
        <position position="290"/>
    </location>
</feature>
<evidence type="ECO:0000313" key="2">
    <source>
        <dbReference type="EMBL" id="RFU30385.1"/>
    </source>
</evidence>
<reference evidence="2 3" key="1">
    <citation type="submission" date="2018-05" db="EMBL/GenBank/DDBJ databases">
        <title>Draft genome sequence of Scytalidium lignicola DSM 105466, a ubiquitous saprotrophic fungus.</title>
        <authorList>
            <person name="Buettner E."/>
            <person name="Gebauer A.M."/>
            <person name="Hofrichter M."/>
            <person name="Liers C."/>
            <person name="Kellner H."/>
        </authorList>
    </citation>
    <scope>NUCLEOTIDE SEQUENCE [LARGE SCALE GENOMIC DNA]</scope>
    <source>
        <strain evidence="2 3">DSM 105466</strain>
    </source>
</reference>
<dbReference type="OrthoDB" id="4196148at2759"/>
<proteinExistence type="predicted"/>
<comment type="caution">
    <text evidence="2">The sequence shown here is derived from an EMBL/GenBank/DDBJ whole genome shotgun (WGS) entry which is preliminary data.</text>
</comment>